<dbReference type="Pfam" id="PF00701">
    <property type="entry name" value="DHDPS"/>
    <property type="match status" value="1"/>
</dbReference>
<dbReference type="EC" id="4.3.3.7" evidence="8"/>
<reference evidence="8" key="1">
    <citation type="submission" date="2015-09" db="EMBL/GenBank/DDBJ databases">
        <title>Draft Genome Sequences of Two Novel Amoeba-resistant Intranuclear Bacteria, Candidatus Berkiella cookevillensis and Candidatus Berkiella aquae.</title>
        <authorList>
            <person name="Mehari Y.T."/>
            <person name="Arivett B.A."/>
            <person name="Farone A.L."/>
            <person name="Gunderson J.H."/>
            <person name="Farone M.B."/>
        </authorList>
    </citation>
    <scope>NUCLEOTIDE SEQUENCE [LARGE SCALE GENOMIC DNA]</scope>
    <source>
        <strain evidence="8">CC99</strain>
    </source>
</reference>
<organism evidence="8">
    <name type="scientific">Candidatus Berkiella cookevillensis</name>
    <dbReference type="NCBI Taxonomy" id="437022"/>
    <lineage>
        <taxon>Bacteria</taxon>
        <taxon>Pseudomonadati</taxon>
        <taxon>Pseudomonadota</taxon>
        <taxon>Gammaproteobacteria</taxon>
        <taxon>Candidatus Berkiellales</taxon>
        <taxon>Candidatus Berkiellaceae</taxon>
        <taxon>Candidatus Berkiella</taxon>
    </lineage>
</organism>
<evidence type="ECO:0000313" key="8">
    <source>
        <dbReference type="EMBL" id="KRG19335.1"/>
    </source>
</evidence>
<keyword evidence="4" id="KW-0119">Carbohydrate metabolism</keyword>
<comment type="subcellular location">
    <subcellularLocation>
        <location evidence="1">Cytoplasm</location>
    </subcellularLocation>
</comment>
<dbReference type="SMART" id="SM01130">
    <property type="entry name" value="DHDPS"/>
    <property type="match status" value="1"/>
</dbReference>
<feature type="active site" description="Schiff-base intermediate with substrate" evidence="6">
    <location>
        <position position="172"/>
    </location>
</feature>
<evidence type="ECO:0000256" key="5">
    <source>
        <dbReference type="PIRNR" id="PIRNR001365"/>
    </source>
</evidence>
<name>A0A0Q9YRW7_9GAMM</name>
<evidence type="ECO:0000313" key="9">
    <source>
        <dbReference type="EMBL" id="MCS5708949.1"/>
    </source>
</evidence>
<dbReference type="PRINTS" id="PR00146">
    <property type="entry name" value="DHPICSNTHASE"/>
</dbReference>
<comment type="similarity">
    <text evidence="5">Belongs to the DapA family.</text>
</comment>
<evidence type="ECO:0000256" key="7">
    <source>
        <dbReference type="PIRSR" id="PIRSR001365-2"/>
    </source>
</evidence>
<dbReference type="AlphaFoldDB" id="A0A0Q9YRW7"/>
<dbReference type="Gene3D" id="3.20.20.70">
    <property type="entry name" value="Aldolase class I"/>
    <property type="match status" value="1"/>
</dbReference>
<proteinExistence type="inferred from homology"/>
<dbReference type="PIRSF" id="PIRSF001365">
    <property type="entry name" value="DHDPS"/>
    <property type="match status" value="1"/>
</dbReference>
<dbReference type="STRING" id="437022.CC99x_00864"/>
<keyword evidence="3 5" id="KW-0456">Lyase</keyword>
<feature type="binding site" evidence="7">
    <location>
        <position position="51"/>
    </location>
    <ligand>
        <name>pyruvate</name>
        <dbReference type="ChEBI" id="CHEBI:15361"/>
    </ligand>
</feature>
<keyword evidence="2" id="KW-0963">Cytoplasm</keyword>
<dbReference type="PANTHER" id="PTHR12128">
    <property type="entry name" value="DIHYDRODIPICOLINATE SYNTHASE"/>
    <property type="match status" value="1"/>
</dbReference>
<dbReference type="SUPFAM" id="SSF51569">
    <property type="entry name" value="Aldolase"/>
    <property type="match status" value="1"/>
</dbReference>
<dbReference type="InterPro" id="IPR013785">
    <property type="entry name" value="Aldolase_TIM"/>
</dbReference>
<evidence type="ECO:0000256" key="2">
    <source>
        <dbReference type="ARBA" id="ARBA00022490"/>
    </source>
</evidence>
<reference evidence="9" key="2">
    <citation type="journal article" date="2016" name="Genome Announc.">
        <title>Draft Genome Sequences of Two Novel Amoeba-Resistant Intranuclear Bacteria, 'Candidatus Berkiella cookevillensis' and 'Candidatus Berkiella aquae'.</title>
        <authorList>
            <person name="Mehari Y.T."/>
            <person name="Arivett B.A."/>
            <person name="Farone A.L."/>
            <person name="Gunderson J.H."/>
            <person name="Farone M.B."/>
        </authorList>
    </citation>
    <scope>NUCLEOTIDE SEQUENCE</scope>
    <source>
        <strain evidence="9">CC99</strain>
    </source>
</reference>
<evidence type="ECO:0000256" key="6">
    <source>
        <dbReference type="PIRSR" id="PIRSR001365-1"/>
    </source>
</evidence>
<evidence type="ECO:0000256" key="3">
    <source>
        <dbReference type="ARBA" id="ARBA00023239"/>
    </source>
</evidence>
<dbReference type="GO" id="GO:0005737">
    <property type="term" value="C:cytoplasm"/>
    <property type="evidence" value="ECO:0007669"/>
    <property type="project" value="UniProtKB-SubCell"/>
</dbReference>
<dbReference type="EMBL" id="LKHV01000003">
    <property type="protein sequence ID" value="KRG19335.1"/>
    <property type="molecule type" value="Genomic_DNA"/>
</dbReference>
<evidence type="ECO:0000256" key="4">
    <source>
        <dbReference type="ARBA" id="ARBA00023277"/>
    </source>
</evidence>
<gene>
    <name evidence="8" type="primary">dapA_2</name>
    <name evidence="9" type="ORF">CC99x_008550</name>
    <name evidence="8" type="ORF">CC99x_00864</name>
</gene>
<accession>A0A0Q9YRW7</accession>
<dbReference type="EMBL" id="LKHV02000001">
    <property type="protein sequence ID" value="MCS5708949.1"/>
    <property type="molecule type" value="Genomic_DNA"/>
</dbReference>
<dbReference type="Proteomes" id="UP000051494">
    <property type="component" value="Unassembled WGS sequence"/>
</dbReference>
<evidence type="ECO:0000313" key="10">
    <source>
        <dbReference type="Proteomes" id="UP000051494"/>
    </source>
</evidence>
<dbReference type="OrthoDB" id="199953at2"/>
<feature type="binding site" evidence="7">
    <location>
        <position position="214"/>
    </location>
    <ligand>
        <name>pyruvate</name>
        <dbReference type="ChEBI" id="CHEBI:15361"/>
    </ligand>
</feature>
<dbReference type="PANTHER" id="PTHR12128:SF21">
    <property type="entry name" value="N-ACETYLNEURAMINATE LYASE"/>
    <property type="match status" value="1"/>
</dbReference>
<protein>
    <submittedName>
        <fullName evidence="8">4-hydroxy-tetrahydrodipicolinate synthase</fullName>
        <ecNumber evidence="8">4.3.3.7</ecNumber>
    </submittedName>
    <submittedName>
        <fullName evidence="9">Dihydrodipicolinate synthase family protein</fullName>
    </submittedName>
</protein>
<reference evidence="9" key="3">
    <citation type="submission" date="2021-06" db="EMBL/GenBank/DDBJ databases">
        <title>Genomic Description and Analysis of Intracellular Bacteria, Candidatus Berkiella cookevillensis and Candidatus Berkiella aquae.</title>
        <authorList>
            <person name="Kidane D.T."/>
            <person name="Mehari Y.T."/>
            <person name="Rice F.C."/>
            <person name="Arivett B.A."/>
            <person name="Farone A.L."/>
            <person name="Berk S.G."/>
            <person name="Farone M.B."/>
        </authorList>
    </citation>
    <scope>NUCLEOTIDE SEQUENCE</scope>
    <source>
        <strain evidence="9">CC99</strain>
    </source>
</reference>
<comment type="caution">
    <text evidence="8">The sequence shown here is derived from an EMBL/GenBank/DDBJ whole genome shotgun (WGS) entry which is preliminary data.</text>
</comment>
<dbReference type="RefSeq" id="WP_057623991.1">
    <property type="nucleotide sequence ID" value="NZ_LKHV02000001.1"/>
</dbReference>
<dbReference type="InterPro" id="IPR002220">
    <property type="entry name" value="DapA-like"/>
</dbReference>
<evidence type="ECO:0000256" key="1">
    <source>
        <dbReference type="ARBA" id="ARBA00004496"/>
    </source>
</evidence>
<feature type="active site" description="Proton donor/acceptor" evidence="6">
    <location>
        <position position="141"/>
    </location>
</feature>
<keyword evidence="10" id="KW-1185">Reference proteome</keyword>
<sequence length="304" mass="34120">MLSHQRIKGLVAAVHTPFSKDAKVLNLSMVEAQADYLIQQGIHQVLVAGTTGENFKLTQIERQNLIQSWSILKKPSFKIYFNVSDQSVHTAIELALLAQSLKLDGILIMPPTYFKATTIPPLVAIVKQIADSVPNMPCYYYHYPQKTNFSFSLLAILQEIERQKIHNVVGAKFSDTNMYDYMQCIHYQDKKYNILAGNDKQLIAALACGGEGFMGSTYNILAKLMSKLISEFNANHIEAARSLQLTHHQIMALGDAFGSDIMLEKEILKLKGIDCGPPRLPQQALSEEEQQSLKVALRKFESFI</sequence>
<dbReference type="GO" id="GO:0008840">
    <property type="term" value="F:4-hydroxy-tetrahydrodipicolinate synthase activity"/>
    <property type="evidence" value="ECO:0007669"/>
    <property type="project" value="UniProtKB-EC"/>
</dbReference>